<evidence type="ECO:0000313" key="6">
    <source>
        <dbReference type="EMBL" id="PHJ21494.1"/>
    </source>
</evidence>
<keyword evidence="7" id="KW-1185">Reference proteome</keyword>
<reference evidence="6 7" key="1">
    <citation type="journal article" date="2017" name="Int. J. Parasitol.">
        <title>The genome of the protozoan parasite Cystoisospora suis and a reverse vaccinology approach to identify vaccine candidates.</title>
        <authorList>
            <person name="Palmieri N."/>
            <person name="Shrestha A."/>
            <person name="Ruttkowski B."/>
            <person name="Beck T."/>
            <person name="Vogl C."/>
            <person name="Tomley F."/>
            <person name="Blake D.P."/>
            <person name="Joachim A."/>
        </authorList>
    </citation>
    <scope>NUCLEOTIDE SEQUENCE [LARGE SCALE GENOMIC DNA]</scope>
    <source>
        <strain evidence="6 7">Wien I</strain>
    </source>
</reference>
<dbReference type="GO" id="GO:0016787">
    <property type="term" value="F:hydrolase activity"/>
    <property type="evidence" value="ECO:0007669"/>
    <property type="project" value="UniProtKB-KW"/>
</dbReference>
<evidence type="ECO:0000256" key="2">
    <source>
        <dbReference type="ARBA" id="ARBA00022801"/>
    </source>
</evidence>
<keyword evidence="2 5" id="KW-0378">Hydrolase</keyword>
<feature type="binding site" evidence="4">
    <location>
        <begin position="198"/>
        <end position="202"/>
    </location>
    <ligand>
        <name>ATP</name>
        <dbReference type="ChEBI" id="CHEBI:30616"/>
    </ligand>
</feature>
<keyword evidence="4" id="KW-0067">ATP-binding</keyword>
<dbReference type="Proteomes" id="UP000221165">
    <property type="component" value="Unassembled WGS sequence"/>
</dbReference>
<gene>
    <name evidence="6" type="ORF">CSUI_004659</name>
</gene>
<dbReference type="VEuPathDB" id="ToxoDB:CSUI_004659"/>
<name>A0A2C6L0D3_9APIC</name>
<dbReference type="PANTHER" id="PTHR11782">
    <property type="entry name" value="ADENOSINE/GUANOSINE DIPHOSPHATASE"/>
    <property type="match status" value="1"/>
</dbReference>
<evidence type="ECO:0000256" key="3">
    <source>
        <dbReference type="PIRSR" id="PIRSR600407-1"/>
    </source>
</evidence>
<comment type="caution">
    <text evidence="6">The sequence shown here is derived from an EMBL/GenBank/DDBJ whole genome shotgun (WGS) entry which is preliminary data.</text>
</comment>
<dbReference type="GeneID" id="94428055"/>
<evidence type="ECO:0000256" key="1">
    <source>
        <dbReference type="ARBA" id="ARBA00009283"/>
    </source>
</evidence>
<dbReference type="AlphaFoldDB" id="A0A2C6L0D3"/>
<keyword evidence="4" id="KW-0547">Nucleotide-binding</keyword>
<sequence length="544" mass="60081">METESCPRFGRRVLPDTIRLVASGTRHAGLREVLERWLDKYAGKDWESRHVDSRILLKFFPKMEQAAKDFVVILENNIVTLMEEKLTEAQKKHVKAVGVPVVFYSTAGVRDFHDWYRDGFFIAIRAAINQPTNTKGYKLFTNPEMTRPITGAEEGLYAFLTLNHLTKRLSEDSVFCSRGADGTRRCRNDLAGVVEVGGASAQLVFPVDDSDILPSFVKPVNLQAERLLPESYPIAGVVSVSFMQLGVASSAGLFLKQLCSTEQFLRDGVCYNPCFFEGYEQPCSAGEVTIDKNGKASVSEDIRKNRLKPIGTYCSQNNPEIGMKATNELQCRANGIDPQQPLQKRLEFSNCSKIVGTGDFETCHAQIERLLISPRLPLPANIEAASSGFESVGHVFSFASSRSPMVITGGAMVASIRLLQKVELLSSPFEGNASELERAAKTFCSSPIVRDGAGAVIEVGKHQVKLDALNHDICKTMAVNVSLLEHMETADKRPTSITWEKSVVDDDGREVADLGWQVGAVLQLVLDPGRWSRMAYQTGWAHNL</sequence>
<accession>A0A2C6L0D3</accession>
<evidence type="ECO:0000256" key="4">
    <source>
        <dbReference type="PIRSR" id="PIRSR600407-2"/>
    </source>
</evidence>
<feature type="active site" description="Proton acceptor" evidence="3">
    <location>
        <position position="154"/>
    </location>
</feature>
<comment type="similarity">
    <text evidence="1 5">Belongs to the GDA1/CD39 NTPase family.</text>
</comment>
<evidence type="ECO:0000313" key="7">
    <source>
        <dbReference type="Proteomes" id="UP000221165"/>
    </source>
</evidence>
<protein>
    <submittedName>
        <fullName evidence="6">Gda1 cd39 (Nucleoside phosphatase) family protein</fullName>
    </submittedName>
</protein>
<dbReference type="Gene3D" id="3.30.420.530">
    <property type="match status" value="1"/>
</dbReference>
<dbReference type="InterPro" id="IPR000407">
    <property type="entry name" value="GDA1_CD39_NTPase"/>
</dbReference>
<proteinExistence type="inferred from homology"/>
<dbReference type="Gene3D" id="3.30.420.540">
    <property type="match status" value="1"/>
</dbReference>
<dbReference type="Pfam" id="PF01150">
    <property type="entry name" value="GDA1_CD39"/>
    <property type="match status" value="1"/>
</dbReference>
<dbReference type="OrthoDB" id="6372431at2759"/>
<dbReference type="GO" id="GO:0005524">
    <property type="term" value="F:ATP binding"/>
    <property type="evidence" value="ECO:0007669"/>
    <property type="project" value="UniProtKB-KW"/>
</dbReference>
<organism evidence="6 7">
    <name type="scientific">Cystoisospora suis</name>
    <dbReference type="NCBI Taxonomy" id="483139"/>
    <lineage>
        <taxon>Eukaryota</taxon>
        <taxon>Sar</taxon>
        <taxon>Alveolata</taxon>
        <taxon>Apicomplexa</taxon>
        <taxon>Conoidasida</taxon>
        <taxon>Coccidia</taxon>
        <taxon>Eucoccidiorida</taxon>
        <taxon>Eimeriorina</taxon>
        <taxon>Sarcocystidae</taxon>
        <taxon>Cystoisospora</taxon>
    </lineage>
</organism>
<evidence type="ECO:0000256" key="5">
    <source>
        <dbReference type="RuleBase" id="RU003833"/>
    </source>
</evidence>
<dbReference type="EMBL" id="MIGC01002210">
    <property type="protein sequence ID" value="PHJ21494.1"/>
    <property type="molecule type" value="Genomic_DNA"/>
</dbReference>
<dbReference type="PROSITE" id="PS01238">
    <property type="entry name" value="GDA1_CD39_NTPASE"/>
    <property type="match status" value="1"/>
</dbReference>
<dbReference type="RefSeq" id="XP_067923176.1">
    <property type="nucleotide sequence ID" value="XM_068064844.1"/>
</dbReference>